<dbReference type="Gene3D" id="3.30.300.20">
    <property type="match status" value="1"/>
</dbReference>
<dbReference type="InterPro" id="IPR015946">
    <property type="entry name" value="KH_dom-like_a/b"/>
</dbReference>
<proteinExistence type="predicted"/>
<organism evidence="1 2">
    <name type="scientific">Pseudopedobacter beijingensis</name>
    <dbReference type="NCBI Taxonomy" id="1207056"/>
    <lineage>
        <taxon>Bacteria</taxon>
        <taxon>Pseudomonadati</taxon>
        <taxon>Bacteroidota</taxon>
        <taxon>Sphingobacteriia</taxon>
        <taxon>Sphingobacteriales</taxon>
        <taxon>Sphingobacteriaceae</taxon>
        <taxon>Pseudopedobacter</taxon>
    </lineage>
</organism>
<name>A0ABW4IIE1_9SPHI</name>
<dbReference type="SUPFAM" id="SSF82784">
    <property type="entry name" value="OsmC-like"/>
    <property type="match status" value="1"/>
</dbReference>
<dbReference type="PANTHER" id="PTHR39624:SF2">
    <property type="entry name" value="OSMC-LIKE PROTEIN"/>
    <property type="match status" value="1"/>
</dbReference>
<dbReference type="GO" id="GO:0004601">
    <property type="term" value="F:peroxidase activity"/>
    <property type="evidence" value="ECO:0007669"/>
    <property type="project" value="UniProtKB-KW"/>
</dbReference>
<dbReference type="InterPro" id="IPR036102">
    <property type="entry name" value="OsmC/Ohrsf"/>
</dbReference>
<keyword evidence="1" id="KW-0575">Peroxidase</keyword>
<dbReference type="Pfam" id="PF02566">
    <property type="entry name" value="OsmC"/>
    <property type="match status" value="1"/>
</dbReference>
<accession>A0ABW4IIE1</accession>
<sequence length="128" mass="14446">MSKITAYIAQDHYKTTIIGNSNQIIADEPKTVGGTEQGLSPTELLASSLASCTCITVRMYADRKKWPLNEFIVTVSFERDEQKQTTRFEKTMDFIGDLDESQLSRLREIAEKCPVNQILSNQIEIVSI</sequence>
<dbReference type="EMBL" id="JBHUDG010000051">
    <property type="protein sequence ID" value="MFD1632003.1"/>
    <property type="molecule type" value="Genomic_DNA"/>
</dbReference>
<gene>
    <name evidence="1" type="ORF">ACFSAH_19180</name>
</gene>
<dbReference type="InterPro" id="IPR003718">
    <property type="entry name" value="OsmC/Ohr_fam"/>
</dbReference>
<dbReference type="PANTHER" id="PTHR39624">
    <property type="entry name" value="PROTEIN INVOLVED IN RIMO-MEDIATED BETA-METHYLTHIOLATION OF RIBOSOMAL PROTEIN S12 YCAO"/>
    <property type="match status" value="1"/>
</dbReference>
<dbReference type="Proteomes" id="UP001597118">
    <property type="component" value="Unassembled WGS sequence"/>
</dbReference>
<dbReference type="EC" id="1.11.1.-" evidence="1"/>
<comment type="caution">
    <text evidence="1">The sequence shown here is derived from an EMBL/GenBank/DDBJ whole genome shotgun (WGS) entry which is preliminary data.</text>
</comment>
<protein>
    <submittedName>
        <fullName evidence="1">OsmC family protein</fullName>
        <ecNumber evidence="1">1.11.1.-</ecNumber>
    </submittedName>
</protein>
<keyword evidence="2" id="KW-1185">Reference proteome</keyword>
<dbReference type="RefSeq" id="WP_379664325.1">
    <property type="nucleotide sequence ID" value="NZ_JBHUDG010000051.1"/>
</dbReference>
<evidence type="ECO:0000313" key="1">
    <source>
        <dbReference type="EMBL" id="MFD1632003.1"/>
    </source>
</evidence>
<evidence type="ECO:0000313" key="2">
    <source>
        <dbReference type="Proteomes" id="UP001597118"/>
    </source>
</evidence>
<reference evidence="2" key="1">
    <citation type="journal article" date="2019" name="Int. J. Syst. Evol. Microbiol.">
        <title>The Global Catalogue of Microorganisms (GCM) 10K type strain sequencing project: providing services to taxonomists for standard genome sequencing and annotation.</title>
        <authorList>
            <consortium name="The Broad Institute Genomics Platform"/>
            <consortium name="The Broad Institute Genome Sequencing Center for Infectious Disease"/>
            <person name="Wu L."/>
            <person name="Ma J."/>
        </authorList>
    </citation>
    <scope>NUCLEOTIDE SEQUENCE [LARGE SCALE GENOMIC DNA]</scope>
    <source>
        <strain evidence="2">CCUG 53762</strain>
    </source>
</reference>
<keyword evidence="1" id="KW-0560">Oxidoreductase</keyword>